<sequence length="296" mass="32280">MAMSVPRVDLFVDGNPGQIVACIECDVVRRLSGITSTFGAILRLPVEKVNGYAGTIVMLSGILRLSGEHEGITIPAQPFVKNDTMLRVPFSEEQLVRLEERRLGAQICFELALRGVGVIGSQTVALVPNFHSANLVVPVEEWLTVLEQMGFGRRRLIELPPAPARKGEAWEEASKQIQEASRRLASADPGAAMIAARIALERTLEAVGDFIGRPRTEAEAYGPFAKALSEHMRSKHLNRSDDPYGVLADTIQVAISCFGFSSDPAHNALDSAERVHAELAISIATSIFTYFGRMLR</sequence>
<proteinExistence type="predicted"/>
<organism evidence="1">
    <name type="scientific">mine drainage metagenome</name>
    <dbReference type="NCBI Taxonomy" id="410659"/>
    <lineage>
        <taxon>unclassified sequences</taxon>
        <taxon>metagenomes</taxon>
        <taxon>ecological metagenomes</taxon>
    </lineage>
</organism>
<evidence type="ECO:0008006" key="2">
    <source>
        <dbReference type="Google" id="ProtNLM"/>
    </source>
</evidence>
<reference evidence="1" key="1">
    <citation type="submission" date="2009-10" db="EMBL/GenBank/DDBJ databases">
        <title>Diversity of trophic interactions inside an arsenic-rich microbial ecosystem.</title>
        <authorList>
            <person name="Bertin P.N."/>
            <person name="Heinrich-Salmeron A."/>
            <person name="Pelletier E."/>
            <person name="Goulhen-Chollet F."/>
            <person name="Arsene-Ploetze F."/>
            <person name="Gallien S."/>
            <person name="Calteau A."/>
            <person name="Vallenet D."/>
            <person name="Casiot C."/>
            <person name="Chane-Woon-Ming B."/>
            <person name="Giloteaux L."/>
            <person name="Barakat M."/>
            <person name="Bonnefoy V."/>
            <person name="Bruneel O."/>
            <person name="Chandler M."/>
            <person name="Cleiss J."/>
            <person name="Duran R."/>
            <person name="Elbaz-Poulichet F."/>
            <person name="Fonknechten N."/>
            <person name="Lauga B."/>
            <person name="Mornico D."/>
            <person name="Ortet P."/>
            <person name="Schaeffer C."/>
            <person name="Siguier P."/>
            <person name="Alexander Thil Smith A."/>
            <person name="Van Dorsselaer A."/>
            <person name="Weissenbach J."/>
            <person name="Medigue C."/>
            <person name="Le Paslier D."/>
        </authorList>
    </citation>
    <scope>NUCLEOTIDE SEQUENCE</scope>
</reference>
<comment type="caution">
    <text evidence="1">The sequence shown here is derived from an EMBL/GenBank/DDBJ whole genome shotgun (WGS) entry which is preliminary data.</text>
</comment>
<gene>
    <name evidence="1" type="ORF">CARN1_1141</name>
</gene>
<evidence type="ECO:0000313" key="1">
    <source>
        <dbReference type="EMBL" id="CBH75743.1"/>
    </source>
</evidence>
<name>E6PH05_9ZZZZ</name>
<accession>E6PH05</accession>
<dbReference type="EMBL" id="CABL01000016">
    <property type="protein sequence ID" value="CBH75743.1"/>
    <property type="molecule type" value="Genomic_DNA"/>
</dbReference>
<protein>
    <recommendedName>
        <fullName evidence="2">Abortive infection protein-like C-terminal domain-containing protein</fullName>
    </recommendedName>
</protein>
<dbReference type="AlphaFoldDB" id="E6PH05"/>